<keyword evidence="11 12" id="KW-0464">Manganese</keyword>
<accession>A0A6A3CFM6</accession>
<evidence type="ECO:0000313" key="18">
    <source>
        <dbReference type="Proteomes" id="UP000436088"/>
    </source>
</evidence>
<evidence type="ECO:0000256" key="11">
    <source>
        <dbReference type="ARBA" id="ARBA00023211"/>
    </source>
</evidence>
<dbReference type="InterPro" id="IPR049132">
    <property type="entry name" value="FAN1-like_euk"/>
</dbReference>
<keyword evidence="3 12" id="KW-0540">Nuclease</keyword>
<feature type="domain" description="VRR-NUC" evidence="16">
    <location>
        <begin position="1222"/>
        <end position="1339"/>
    </location>
</feature>
<gene>
    <name evidence="17" type="ORF">F3Y22_tig00006753pilonHSYRG00106</name>
</gene>
<evidence type="ECO:0000259" key="15">
    <source>
        <dbReference type="SMART" id="SM00910"/>
    </source>
</evidence>
<dbReference type="GO" id="GO:0070336">
    <property type="term" value="F:flap-structured DNA binding"/>
    <property type="evidence" value="ECO:0007669"/>
    <property type="project" value="TreeGrafter"/>
</dbReference>
<keyword evidence="9 12" id="KW-0460">Magnesium</keyword>
<dbReference type="Pfam" id="PF21170">
    <property type="entry name" value="FAN1_TPR"/>
    <property type="match status" value="1"/>
</dbReference>
<dbReference type="GO" id="GO:0008270">
    <property type="term" value="F:zinc ion binding"/>
    <property type="evidence" value="ECO:0007669"/>
    <property type="project" value="UniProtKB-KW"/>
</dbReference>
<feature type="region of interest" description="Disordered" evidence="13">
    <location>
        <begin position="154"/>
        <end position="178"/>
    </location>
</feature>
<dbReference type="GO" id="GO:0008409">
    <property type="term" value="F:5'-3' exonuclease activity"/>
    <property type="evidence" value="ECO:0007669"/>
    <property type="project" value="TreeGrafter"/>
</dbReference>
<dbReference type="EC" id="3.1.4.1" evidence="12"/>
<feature type="domain" description="HIRAN" evidence="15">
    <location>
        <begin position="220"/>
        <end position="311"/>
    </location>
</feature>
<dbReference type="GO" id="GO:0004528">
    <property type="term" value="F:phosphodiesterase I activity"/>
    <property type="evidence" value="ECO:0007669"/>
    <property type="project" value="UniProtKB-EC"/>
</dbReference>
<dbReference type="InterPro" id="IPR014883">
    <property type="entry name" value="VRR_NUC"/>
</dbReference>
<evidence type="ECO:0000259" key="16">
    <source>
        <dbReference type="SMART" id="SM00990"/>
    </source>
</evidence>
<keyword evidence="4 12" id="KW-0479">Metal-binding</keyword>
<keyword evidence="7 12" id="KW-0378">Hydrolase</keyword>
<keyword evidence="6" id="KW-0863">Zinc-finger</keyword>
<dbReference type="InterPro" id="IPR049126">
    <property type="entry name" value="FAN1-like_TPR"/>
</dbReference>
<reference evidence="17" key="1">
    <citation type="submission" date="2019-09" db="EMBL/GenBank/DDBJ databases">
        <title>Draft genome information of white flower Hibiscus syriacus.</title>
        <authorList>
            <person name="Kim Y.-M."/>
        </authorList>
    </citation>
    <scope>NUCLEOTIDE SEQUENCE [LARGE SCALE GENOMIC DNA]</scope>
    <source>
        <strain evidence="17">YM2019G1</strain>
    </source>
</reference>
<evidence type="ECO:0000256" key="10">
    <source>
        <dbReference type="ARBA" id="ARBA00023204"/>
    </source>
</evidence>
<dbReference type="GO" id="GO:0005634">
    <property type="term" value="C:nucleus"/>
    <property type="evidence" value="ECO:0007669"/>
    <property type="project" value="UniProtKB-SubCell"/>
</dbReference>
<dbReference type="Pfam" id="PF08774">
    <property type="entry name" value="VRR_NUC"/>
    <property type="match status" value="1"/>
</dbReference>
<comment type="subcellular location">
    <subcellularLocation>
        <location evidence="12">Nucleus</location>
    </subcellularLocation>
</comment>
<keyword evidence="8" id="KW-0862">Zinc</keyword>
<evidence type="ECO:0000313" key="17">
    <source>
        <dbReference type="EMBL" id="KAE8726481.1"/>
    </source>
</evidence>
<dbReference type="SMART" id="SM00990">
    <property type="entry name" value="VRR_NUC"/>
    <property type="match status" value="1"/>
</dbReference>
<keyword evidence="12" id="KW-0539">Nucleus</keyword>
<keyword evidence="18" id="KW-1185">Reference proteome</keyword>
<comment type="similarity">
    <text evidence="2 12">Belongs to the FAN1 family.</text>
</comment>
<evidence type="ECO:0000256" key="1">
    <source>
        <dbReference type="ARBA" id="ARBA00000983"/>
    </source>
</evidence>
<protein>
    <recommendedName>
        <fullName evidence="12">Fanconi-associated nuclease</fullName>
        <ecNumber evidence="12">3.1.4.1</ecNumber>
    </recommendedName>
</protein>
<dbReference type="CDD" id="cd22326">
    <property type="entry name" value="FAN1-like"/>
    <property type="match status" value="1"/>
</dbReference>
<dbReference type="EMBL" id="VEPZ02000360">
    <property type="protein sequence ID" value="KAE8726481.1"/>
    <property type="molecule type" value="Genomic_DNA"/>
</dbReference>
<dbReference type="InterPro" id="IPR014905">
    <property type="entry name" value="HIRAN"/>
</dbReference>
<keyword evidence="5 12" id="KW-0227">DNA damage</keyword>
<dbReference type="InterPro" id="IPR033315">
    <property type="entry name" value="Fan1-like"/>
</dbReference>
<evidence type="ECO:0000256" key="4">
    <source>
        <dbReference type="ARBA" id="ARBA00022723"/>
    </source>
</evidence>
<dbReference type="SMART" id="SM00910">
    <property type="entry name" value="HIRAN"/>
    <property type="match status" value="1"/>
</dbReference>
<dbReference type="Proteomes" id="UP000436088">
    <property type="component" value="Unassembled WGS sequence"/>
</dbReference>
<evidence type="ECO:0000256" key="13">
    <source>
        <dbReference type="SAM" id="MobiDB-lite"/>
    </source>
</evidence>
<evidence type="ECO:0000256" key="9">
    <source>
        <dbReference type="ARBA" id="ARBA00022842"/>
    </source>
</evidence>
<sequence length="1358" mass="153627">MEMDGGEAFDDEPNHPLLPYTYHTAINPDLAGKEGILNLLSDRNGSLAETECSKGESGIPSSDLVTCPVCGNKVRGEDYTINSHLVDSDACLSRRTKRKLTQRTLIELDFGCYQSKLQISSRKSEQFPSRDLSKSCCDYGENVTLGFSEISSSEEKGCDQSGQLSHTESVKQIDVASSTENPISDKRANIVVEFPALSTYNHESRHHMDETLDSISERPIDTFIVGHKFSDEKDVNLGASISLLREPDNIKDPNAIKVISVCCKVFGYLPRELARYLSPLIEKFSLSFEGYVIAVPEHSLDAIPIQIVCQNSIFNGEKGCDEFDVFKHLWQKALQVAEFAKDHQPNKPKYQKNFCLLLKEVLTSSPHLFKEDEKKFIESFTSLSEDAQRLFVRLYTRKGPWFRLSTIMYPEICDPQQAAKELSATGYLYLFEDKTKLNDDDVKDLLSLLTVSELRDIFCTLKKKFNQGSRKHNFVASLLSCYKDGSCPVLPLRILERTGICIRTSSEAESLFGGLRCSYSGSAPQYRLFFLNGEHDLSAFLLVDLGIVKYPTYKCIISEHIFLNKTDLLAYEEAIEVAQIMDQSLDENNSELVLRSIMIADSRISSSPKKLIDSTTLELKATFLSCFSALWVYSKVILLGISFLEREHRLEDARKAINCVDSSWIQGNKVRVFMARYHPRDVFWRKKFSGPYPVEGKSVVKEVSHTEAPFVGSVDESNLSTLKNSLVEWCRIFIKRVESSSLEEAVTSPLSKVGELVGVSPVKFPELEVGAEEVGRSVHSSEVQSAERCSEKEEIFFCCLGTTTRGSFLSGEGMEDRNIGEELMMGPRSAVVGQGMILSQLEEVGDHETLLVHAEKEAVDVFKDSCLPAHGYEGSKDYLINFPILDGHLVSRELEDVSLKDKEDLLVHVEREKEDAYRKSSEPACAFVGSKDYYNDFPMLDGRVESRVVEDGIQDGFSYNYAYINPKGNARQFMSPKEGFGNKYRFVQFFQENFTAPKRKYRGSRSKRHQISIEGCDRFLAFWERIGLYNEAIHLLRRLLNCFTCDTRRGYWTVRLSVDLEHIGCPNESLSVAEAGLLDPWIRAGSRMALQRRVLRLGKPPRRWKTPSFSESLKRKITEVHIQGRPLNCETGRKSRFYGEDGEQCGVEQLALQYYATGGGWHGVHTESGIWMTIFGLLMWDILFSDVPNVFRSRFQIAPLDMETDHFYPARKSLIESLLQKVHDGLAEEILITSWELHMGTACRGVNWDRHSLSDLRAAVSCIGGPCLASLCRHLAQDYRSWSRGMPDLLLWRFHGEYKGEAKLVEVKGPRDQLSEQQRACLLLLMDCGFNVEVCKVSRQDHPPEVIYSTKPMLLGLG</sequence>
<dbReference type="Gene3D" id="3.30.70.2330">
    <property type="match status" value="1"/>
</dbReference>
<dbReference type="InterPro" id="IPR011856">
    <property type="entry name" value="tRNA_endonuc-like_dom_sf"/>
</dbReference>
<evidence type="ECO:0000256" key="2">
    <source>
        <dbReference type="ARBA" id="ARBA00005533"/>
    </source>
</evidence>
<dbReference type="GO" id="GO:0017108">
    <property type="term" value="F:5'-flap endonuclease activity"/>
    <property type="evidence" value="ECO:0007669"/>
    <property type="project" value="TreeGrafter"/>
</dbReference>
<comment type="function">
    <text evidence="12">Nuclease required for the repair of DNA interstrand cross-links (ICL). Acts as a 5'-3' exonuclease that anchors at a cut end of DNA and cleaves DNA successively at every third nucleotide, allowing to excise an ICL from one strand through flanking incisions.</text>
</comment>
<proteinExistence type="inferred from homology"/>
<dbReference type="Pfam" id="PF08797">
    <property type="entry name" value="HIRAN"/>
    <property type="match status" value="1"/>
</dbReference>
<organism evidence="17 18">
    <name type="scientific">Hibiscus syriacus</name>
    <name type="common">Rose of Sharon</name>
    <dbReference type="NCBI Taxonomy" id="106335"/>
    <lineage>
        <taxon>Eukaryota</taxon>
        <taxon>Viridiplantae</taxon>
        <taxon>Streptophyta</taxon>
        <taxon>Embryophyta</taxon>
        <taxon>Tracheophyta</taxon>
        <taxon>Spermatophyta</taxon>
        <taxon>Magnoliopsida</taxon>
        <taxon>eudicotyledons</taxon>
        <taxon>Gunneridae</taxon>
        <taxon>Pentapetalae</taxon>
        <taxon>rosids</taxon>
        <taxon>malvids</taxon>
        <taxon>Malvales</taxon>
        <taxon>Malvaceae</taxon>
        <taxon>Malvoideae</taxon>
        <taxon>Hibiscus</taxon>
    </lineage>
</organism>
<dbReference type="Pfam" id="PF21315">
    <property type="entry name" value="FAN1_HTH"/>
    <property type="match status" value="1"/>
</dbReference>
<dbReference type="InterPro" id="IPR049125">
    <property type="entry name" value="FAN1-like_WH"/>
</dbReference>
<name>A0A6A3CFM6_HIBSY</name>
<evidence type="ECO:0000256" key="12">
    <source>
        <dbReference type="RuleBase" id="RU365033"/>
    </source>
</evidence>
<keyword evidence="10 12" id="KW-0234">DNA repair</keyword>
<evidence type="ECO:0000256" key="5">
    <source>
        <dbReference type="ARBA" id="ARBA00022763"/>
    </source>
</evidence>
<dbReference type="GO" id="GO:0036297">
    <property type="term" value="P:interstrand cross-link repair"/>
    <property type="evidence" value="ECO:0007669"/>
    <property type="project" value="InterPro"/>
</dbReference>
<dbReference type="PANTHER" id="PTHR15749:SF4">
    <property type="entry name" value="FANCONI-ASSOCIATED NUCLEASE 1"/>
    <property type="match status" value="1"/>
</dbReference>
<dbReference type="PANTHER" id="PTHR15749">
    <property type="entry name" value="FANCONI-ASSOCIATED NUCLEASE 1"/>
    <property type="match status" value="1"/>
</dbReference>
<evidence type="ECO:0000256" key="7">
    <source>
        <dbReference type="ARBA" id="ARBA00022801"/>
    </source>
</evidence>
<dbReference type="Gene3D" id="3.40.1350.10">
    <property type="match status" value="1"/>
</dbReference>
<comment type="cofactor">
    <cofactor evidence="12">
        <name>Mg(2+)</name>
        <dbReference type="ChEBI" id="CHEBI:18420"/>
    </cofactor>
    <cofactor evidence="12">
        <name>Mn(2+)</name>
        <dbReference type="ChEBI" id="CHEBI:29035"/>
    </cofactor>
</comment>
<comment type="catalytic activity">
    <reaction evidence="1 12">
        <text>Hydrolytically removes 5'-nucleotides successively from the 3'-hydroxy termini of 3'-hydroxy-terminated oligonucleotides.</text>
        <dbReference type="EC" id="3.1.4.1"/>
    </reaction>
</comment>
<dbReference type="SMART" id="SM00734">
    <property type="entry name" value="ZnF_Rad18"/>
    <property type="match status" value="1"/>
</dbReference>
<evidence type="ECO:0000256" key="3">
    <source>
        <dbReference type="ARBA" id="ARBA00022722"/>
    </source>
</evidence>
<feature type="domain" description="UBZ4-type" evidence="14">
    <location>
        <begin position="64"/>
        <end position="92"/>
    </location>
</feature>
<evidence type="ECO:0000256" key="8">
    <source>
        <dbReference type="ARBA" id="ARBA00022833"/>
    </source>
</evidence>
<evidence type="ECO:0000259" key="14">
    <source>
        <dbReference type="SMART" id="SM00734"/>
    </source>
</evidence>
<dbReference type="InterPro" id="IPR006642">
    <property type="entry name" value="Rad18_UBZ4"/>
</dbReference>
<evidence type="ECO:0000256" key="6">
    <source>
        <dbReference type="ARBA" id="ARBA00022771"/>
    </source>
</evidence>
<comment type="caution">
    <text evidence="17">The sequence shown here is derived from an EMBL/GenBank/DDBJ whole genome shotgun (WGS) entry which is preliminary data.</text>
</comment>
<dbReference type="GO" id="GO:0016818">
    <property type="term" value="F:hydrolase activity, acting on acid anhydrides, in phosphorus-containing anhydrides"/>
    <property type="evidence" value="ECO:0007669"/>
    <property type="project" value="InterPro"/>
</dbReference>